<dbReference type="InterPro" id="IPR013177">
    <property type="entry name" value="Ribosomal_mS38_C"/>
</dbReference>
<dbReference type="Proteomes" id="UP000092993">
    <property type="component" value="Unassembled WGS sequence"/>
</dbReference>
<proteinExistence type="predicted"/>
<evidence type="ECO:0000259" key="2">
    <source>
        <dbReference type="SMART" id="SM01155"/>
    </source>
</evidence>
<sequence length="305" mass="33592">MSILGHLLRPPAGARRAYSVFSKPGGGRYFNSAKPPKVAPPSGKGKVDTPSTTSSDAAASGPTKDESSSKHASVQMSAEGPSMGAPTPSSSAFAITSPQSPIHPTLILMISSSINFSPFTDHSSSFSSRRLPSSRPYHRFTFPPTNSAASSGLGNFEETPEASPEADADAARQLARAMVVNRLGASISWENTLKRLGLDVTEGRAEEVSLAQAEFEIYMDSTKRKRRRKMKKHKLKKRRRLNRAQRVKIGRHVSHARVHIRGTDLPMLIVILRDRPVSAKLYMYKAYRRWRLSSNSLYRCLMHSC</sequence>
<feature type="compositionally biased region" description="Low complexity" evidence="1">
    <location>
        <begin position="123"/>
        <end position="135"/>
    </location>
</feature>
<dbReference type="SMART" id="SM01155">
    <property type="entry name" value="DUF1713"/>
    <property type="match status" value="1"/>
</dbReference>
<feature type="compositionally biased region" description="Polar residues" evidence="1">
    <location>
        <begin position="87"/>
        <end position="97"/>
    </location>
</feature>
<reference evidence="3 4" key="1">
    <citation type="submission" date="2016-03" db="EMBL/GenBank/DDBJ databases">
        <title>Whole genome sequencing of Grifola frondosa 9006-11.</title>
        <authorList>
            <person name="Min B."/>
            <person name="Park H."/>
            <person name="Kim J.-G."/>
            <person name="Cho H."/>
            <person name="Oh Y.-L."/>
            <person name="Kong W.-S."/>
            <person name="Choi I.-G."/>
        </authorList>
    </citation>
    <scope>NUCLEOTIDE SEQUENCE [LARGE SCALE GENOMIC DNA]</scope>
    <source>
        <strain evidence="3 4">9006-11</strain>
    </source>
</reference>
<accession>A0A1C7LYH0</accession>
<gene>
    <name evidence="3" type="ORF">A0H81_10745</name>
</gene>
<feature type="region of interest" description="Disordered" evidence="1">
    <location>
        <begin position="123"/>
        <end position="170"/>
    </location>
</feature>
<dbReference type="AlphaFoldDB" id="A0A1C7LYH0"/>
<dbReference type="OMA" id="AMVVNRI"/>
<dbReference type="EMBL" id="LUGG01000018">
    <property type="protein sequence ID" value="OBZ69079.1"/>
    <property type="molecule type" value="Genomic_DNA"/>
</dbReference>
<feature type="domain" description="Ribosomal protein mS38 C-terminal" evidence="2">
    <location>
        <begin position="218"/>
        <end position="251"/>
    </location>
</feature>
<comment type="caution">
    <text evidence="3">The sequence shown here is derived from an EMBL/GenBank/DDBJ whole genome shotgun (WGS) entry which is preliminary data.</text>
</comment>
<dbReference type="OrthoDB" id="3268560at2759"/>
<keyword evidence="4" id="KW-1185">Reference proteome</keyword>
<dbReference type="STRING" id="5627.A0A1C7LYH0"/>
<organism evidence="3 4">
    <name type="scientific">Grifola frondosa</name>
    <name type="common">Maitake</name>
    <name type="synonym">Polyporus frondosus</name>
    <dbReference type="NCBI Taxonomy" id="5627"/>
    <lineage>
        <taxon>Eukaryota</taxon>
        <taxon>Fungi</taxon>
        <taxon>Dikarya</taxon>
        <taxon>Basidiomycota</taxon>
        <taxon>Agaricomycotina</taxon>
        <taxon>Agaricomycetes</taxon>
        <taxon>Polyporales</taxon>
        <taxon>Grifolaceae</taxon>
        <taxon>Grifola</taxon>
    </lineage>
</organism>
<dbReference type="Pfam" id="PF08213">
    <property type="entry name" value="COX24_C"/>
    <property type="match status" value="1"/>
</dbReference>
<evidence type="ECO:0000313" key="4">
    <source>
        <dbReference type="Proteomes" id="UP000092993"/>
    </source>
</evidence>
<name>A0A1C7LYH0_GRIFR</name>
<evidence type="ECO:0000313" key="3">
    <source>
        <dbReference type="EMBL" id="OBZ69079.1"/>
    </source>
</evidence>
<feature type="compositionally biased region" description="Low complexity" evidence="1">
    <location>
        <begin position="48"/>
        <end position="62"/>
    </location>
</feature>
<feature type="region of interest" description="Disordered" evidence="1">
    <location>
        <begin position="23"/>
        <end position="97"/>
    </location>
</feature>
<protein>
    <recommendedName>
        <fullName evidence="2">Ribosomal protein mS38 C-terminal domain-containing protein</fullName>
    </recommendedName>
</protein>
<evidence type="ECO:0000256" key="1">
    <source>
        <dbReference type="SAM" id="MobiDB-lite"/>
    </source>
</evidence>
<feature type="compositionally biased region" description="Polar residues" evidence="1">
    <location>
        <begin position="143"/>
        <end position="153"/>
    </location>
</feature>
<feature type="compositionally biased region" description="Acidic residues" evidence="1">
    <location>
        <begin position="158"/>
        <end position="168"/>
    </location>
</feature>